<evidence type="ECO:0000313" key="2">
    <source>
        <dbReference type="EMBL" id="EAR13443.1"/>
    </source>
</evidence>
<keyword evidence="3" id="KW-1185">Reference proteome</keyword>
<dbReference type="RefSeq" id="WP_004569241.1">
    <property type="nucleotide sequence ID" value="NZ_CH724148.1"/>
</dbReference>
<accession>A4BWV2</accession>
<reference evidence="2 3" key="1">
    <citation type="submission" date="2006-02" db="EMBL/GenBank/DDBJ databases">
        <authorList>
            <person name="Murray A."/>
            <person name="Staley J."/>
            <person name="Ferriera S."/>
            <person name="Johnson J."/>
            <person name="Kravitz S."/>
            <person name="Halpern A."/>
            <person name="Remington K."/>
            <person name="Beeson K."/>
            <person name="Tran B."/>
            <person name="Rogers Y.-H."/>
            <person name="Friedman R."/>
            <person name="Venter J.C."/>
        </authorList>
    </citation>
    <scope>NUCLEOTIDE SEQUENCE [LARGE SCALE GENOMIC DNA]</scope>
    <source>
        <strain evidence="2 3">23-P</strain>
    </source>
</reference>
<dbReference type="AlphaFoldDB" id="A4BWV2"/>
<comment type="caution">
    <text evidence="2">The sequence shown here is derived from an EMBL/GenBank/DDBJ whole genome shotgun (WGS) entry which is preliminary data.</text>
</comment>
<dbReference type="EMBL" id="AAOG01000001">
    <property type="protein sequence ID" value="EAR13443.1"/>
    <property type="molecule type" value="Genomic_DNA"/>
</dbReference>
<sequence length="163" mass="18496">MKSIKLLFILSLVCCFYQCSSSIFVSNPPFSVEKAFYNDWVGGQPGVRGMLLEVHLKNAAGIVFDSLYFQSKSTEVSVRNLDAKIQLIGQYTIANRIRRDVILNKDSSKELKNPFPSLRQFPFDLMNNEAVLSYKKEGKMLYFKVKNIRKVSTVPFPSAPKGN</sequence>
<evidence type="ECO:0000313" key="3">
    <source>
        <dbReference type="Proteomes" id="UP000003053"/>
    </source>
</evidence>
<gene>
    <name evidence="2" type="ORF">PI23P_03077</name>
</gene>
<evidence type="ECO:0008006" key="4">
    <source>
        <dbReference type="Google" id="ProtNLM"/>
    </source>
</evidence>
<dbReference type="STRING" id="313594.PI23P_03077"/>
<organism evidence="2 3">
    <name type="scientific">Polaribacter irgensii 23-P</name>
    <dbReference type="NCBI Taxonomy" id="313594"/>
    <lineage>
        <taxon>Bacteria</taxon>
        <taxon>Pseudomonadati</taxon>
        <taxon>Bacteroidota</taxon>
        <taxon>Flavobacteriia</taxon>
        <taxon>Flavobacteriales</taxon>
        <taxon>Flavobacteriaceae</taxon>
    </lineage>
</organism>
<dbReference type="OrthoDB" id="1364277at2"/>
<dbReference type="Proteomes" id="UP000003053">
    <property type="component" value="Unassembled WGS sequence"/>
</dbReference>
<evidence type="ECO:0000256" key="1">
    <source>
        <dbReference type="SAM" id="SignalP"/>
    </source>
</evidence>
<feature type="chain" id="PRO_5002666798" description="Lipoprotein" evidence="1">
    <location>
        <begin position="26"/>
        <end position="163"/>
    </location>
</feature>
<proteinExistence type="predicted"/>
<dbReference type="HOGENOM" id="CLU_133190_0_0_10"/>
<feature type="signal peptide" evidence="1">
    <location>
        <begin position="1"/>
        <end position="25"/>
    </location>
</feature>
<name>A4BWV2_9FLAO</name>
<protein>
    <recommendedName>
        <fullName evidence="4">Lipoprotein</fullName>
    </recommendedName>
</protein>
<keyword evidence="1" id="KW-0732">Signal</keyword>
<dbReference type="eggNOG" id="ENOG50331UH">
    <property type="taxonomic scope" value="Bacteria"/>
</dbReference>